<dbReference type="GO" id="GO:0009264">
    <property type="term" value="P:deoxyribonucleotide catabolic process"/>
    <property type="evidence" value="ECO:0007669"/>
    <property type="project" value="InterPro"/>
</dbReference>
<accession>A0A381QQT5</accession>
<sequence length="211" mass="23910">MDRPYVLGVDLDGVCGDYTGAFRSIVATELGIDEESLPLQRSWDFTEWGLSADEFERLHDLAVTEHRMLDWMPVIAGAAESLWRLSDAGVWIRIITHRLYVNWGHATAIADTVAWLDRVQIPYRDICFMGDKPEVGADLYIDDGPHNVVALRETGNRVIVFDAPYNRDLPGTRARTWAECEHLVFQDAAERGYDFQASLPGLERGTQRLDD</sequence>
<dbReference type="EMBL" id="UINC01001419">
    <property type="protein sequence ID" value="SUZ80247.1"/>
    <property type="molecule type" value="Genomic_DNA"/>
</dbReference>
<dbReference type="AlphaFoldDB" id="A0A381QQT5"/>
<evidence type="ECO:0000313" key="1">
    <source>
        <dbReference type="EMBL" id="SUZ80247.1"/>
    </source>
</evidence>
<organism evidence="1">
    <name type="scientific">marine metagenome</name>
    <dbReference type="NCBI Taxonomy" id="408172"/>
    <lineage>
        <taxon>unclassified sequences</taxon>
        <taxon>metagenomes</taxon>
        <taxon>ecological metagenomes</taxon>
    </lineage>
</organism>
<dbReference type="InterPro" id="IPR023214">
    <property type="entry name" value="HAD_sf"/>
</dbReference>
<gene>
    <name evidence="1" type="ORF">METZ01_LOCUS33101</name>
</gene>
<name>A0A381QQT5_9ZZZZ</name>
<dbReference type="Gene3D" id="3.40.50.1000">
    <property type="entry name" value="HAD superfamily/HAD-like"/>
    <property type="match status" value="1"/>
</dbReference>
<dbReference type="InterPro" id="IPR010708">
    <property type="entry name" value="5'(3')-deoxyribonucleotidase"/>
</dbReference>
<proteinExistence type="predicted"/>
<dbReference type="GO" id="GO:0008253">
    <property type="term" value="F:5'-nucleotidase activity"/>
    <property type="evidence" value="ECO:0007669"/>
    <property type="project" value="InterPro"/>
</dbReference>
<dbReference type="SUPFAM" id="SSF56784">
    <property type="entry name" value="HAD-like"/>
    <property type="match status" value="1"/>
</dbReference>
<dbReference type="InterPro" id="IPR036412">
    <property type="entry name" value="HAD-like_sf"/>
</dbReference>
<dbReference type="Pfam" id="PF06941">
    <property type="entry name" value="NT5C"/>
    <property type="match status" value="1"/>
</dbReference>
<protein>
    <submittedName>
        <fullName evidence="1">Uncharacterized protein</fullName>
    </submittedName>
</protein>
<reference evidence="1" key="1">
    <citation type="submission" date="2018-05" db="EMBL/GenBank/DDBJ databases">
        <authorList>
            <person name="Lanie J.A."/>
            <person name="Ng W.-L."/>
            <person name="Kazmierczak K.M."/>
            <person name="Andrzejewski T.M."/>
            <person name="Davidsen T.M."/>
            <person name="Wayne K.J."/>
            <person name="Tettelin H."/>
            <person name="Glass J.I."/>
            <person name="Rusch D."/>
            <person name="Podicherti R."/>
            <person name="Tsui H.-C.T."/>
            <person name="Winkler M.E."/>
        </authorList>
    </citation>
    <scope>NUCLEOTIDE SEQUENCE</scope>
</reference>